<protein>
    <recommendedName>
        <fullName evidence="3">DUF357 domain-containing protein</fullName>
    </recommendedName>
</protein>
<comment type="caution">
    <text evidence="1">The sequence shown here is derived from an EMBL/GenBank/DDBJ whole genome shotgun (WGS) entry which is preliminary data.</text>
</comment>
<evidence type="ECO:0000313" key="2">
    <source>
        <dbReference type="Proteomes" id="UP001595945"/>
    </source>
</evidence>
<dbReference type="EMBL" id="JBHSHT010000001">
    <property type="protein sequence ID" value="MFC4823094.1"/>
    <property type="molecule type" value="Genomic_DNA"/>
</dbReference>
<dbReference type="GeneID" id="73045862"/>
<keyword evidence="2" id="KW-1185">Reference proteome</keyword>
<sequence length="72" mass="7912">MGDGEPVEMPRQVYCEFETLGQMGVDVTDPDAVVAGLDAYDFDSALEWLLDNPEQYEQAVRGGRAEETTADP</sequence>
<dbReference type="AlphaFoldDB" id="A0ABD5PXX0"/>
<accession>A0ABD5PXX0</accession>
<organism evidence="1 2">
    <name type="scientific">Halorussus aquaticus</name>
    <dbReference type="NCBI Taxonomy" id="2953748"/>
    <lineage>
        <taxon>Archaea</taxon>
        <taxon>Methanobacteriati</taxon>
        <taxon>Methanobacteriota</taxon>
        <taxon>Stenosarchaea group</taxon>
        <taxon>Halobacteria</taxon>
        <taxon>Halobacteriales</taxon>
        <taxon>Haladaptataceae</taxon>
        <taxon>Halorussus</taxon>
    </lineage>
</organism>
<evidence type="ECO:0000313" key="1">
    <source>
        <dbReference type="EMBL" id="MFC4823094.1"/>
    </source>
</evidence>
<reference evidence="1 2" key="1">
    <citation type="journal article" date="2019" name="Int. J. Syst. Evol. Microbiol.">
        <title>The Global Catalogue of Microorganisms (GCM) 10K type strain sequencing project: providing services to taxonomists for standard genome sequencing and annotation.</title>
        <authorList>
            <consortium name="The Broad Institute Genomics Platform"/>
            <consortium name="The Broad Institute Genome Sequencing Center for Infectious Disease"/>
            <person name="Wu L."/>
            <person name="Ma J."/>
        </authorList>
    </citation>
    <scope>NUCLEOTIDE SEQUENCE [LARGE SCALE GENOMIC DNA]</scope>
    <source>
        <strain evidence="1 2">XZYJ18</strain>
    </source>
</reference>
<evidence type="ECO:0008006" key="3">
    <source>
        <dbReference type="Google" id="ProtNLM"/>
    </source>
</evidence>
<gene>
    <name evidence="1" type="ORF">ACFO9K_02340</name>
</gene>
<dbReference type="Proteomes" id="UP001595945">
    <property type="component" value="Unassembled WGS sequence"/>
</dbReference>
<proteinExistence type="predicted"/>
<dbReference type="RefSeq" id="WP_254267411.1">
    <property type="nucleotide sequence ID" value="NZ_CP100400.1"/>
</dbReference>
<name>A0ABD5PXX0_9EURY</name>